<organism evidence="1 2">
    <name type="scientific">Austropuccinia psidii MF-1</name>
    <dbReference type="NCBI Taxonomy" id="1389203"/>
    <lineage>
        <taxon>Eukaryota</taxon>
        <taxon>Fungi</taxon>
        <taxon>Dikarya</taxon>
        <taxon>Basidiomycota</taxon>
        <taxon>Pucciniomycotina</taxon>
        <taxon>Pucciniomycetes</taxon>
        <taxon>Pucciniales</taxon>
        <taxon>Sphaerophragmiaceae</taxon>
        <taxon>Austropuccinia</taxon>
    </lineage>
</organism>
<dbReference type="AlphaFoldDB" id="A0A9Q3CQY5"/>
<dbReference type="Proteomes" id="UP000765509">
    <property type="component" value="Unassembled WGS sequence"/>
</dbReference>
<name>A0A9Q3CQY5_9BASI</name>
<accession>A0A9Q3CQY5</accession>
<sequence>MGRSSSGQRSIFRSASRRHRASIFRQPNLQALFQSFKAAHALAQFADRHIKSFRDGITGLRLSLMNDAFPNDCCLHGFNQIRLVGTNTAKLDVFRLRGKLPSSEEIHREAGCCSLAEVYKTLSYLKSKQQRPKRRMTAR</sequence>
<protein>
    <submittedName>
        <fullName evidence="1">Uncharacterized protein</fullName>
    </submittedName>
</protein>
<evidence type="ECO:0000313" key="1">
    <source>
        <dbReference type="EMBL" id="MBW0488433.1"/>
    </source>
</evidence>
<evidence type="ECO:0000313" key="2">
    <source>
        <dbReference type="Proteomes" id="UP000765509"/>
    </source>
</evidence>
<dbReference type="EMBL" id="AVOT02009600">
    <property type="protein sequence ID" value="MBW0488433.1"/>
    <property type="molecule type" value="Genomic_DNA"/>
</dbReference>
<comment type="caution">
    <text evidence="1">The sequence shown here is derived from an EMBL/GenBank/DDBJ whole genome shotgun (WGS) entry which is preliminary data.</text>
</comment>
<reference evidence="1" key="1">
    <citation type="submission" date="2021-03" db="EMBL/GenBank/DDBJ databases">
        <title>Draft genome sequence of rust myrtle Austropuccinia psidii MF-1, a brazilian biotype.</title>
        <authorList>
            <person name="Quecine M.C."/>
            <person name="Pachon D.M.R."/>
            <person name="Bonatelli M.L."/>
            <person name="Correr F.H."/>
            <person name="Franceschini L.M."/>
            <person name="Leite T.F."/>
            <person name="Margarido G.R.A."/>
            <person name="Almeida C.A."/>
            <person name="Ferrarezi J.A."/>
            <person name="Labate C.A."/>
        </authorList>
    </citation>
    <scope>NUCLEOTIDE SEQUENCE</scope>
    <source>
        <strain evidence="1">MF-1</strain>
    </source>
</reference>
<keyword evidence="2" id="KW-1185">Reference proteome</keyword>
<proteinExistence type="predicted"/>
<gene>
    <name evidence="1" type="ORF">O181_028148</name>
</gene>